<keyword evidence="9" id="KW-1185">Reference proteome</keyword>
<evidence type="ECO:0000256" key="5">
    <source>
        <dbReference type="ARBA" id="ARBA00023274"/>
    </source>
</evidence>
<dbReference type="OrthoDB" id="88at2759"/>
<dbReference type="Pfam" id="PF05047">
    <property type="entry name" value="L51_S25_CI-B8"/>
    <property type="match status" value="1"/>
</dbReference>
<dbReference type="GO" id="GO:0003735">
    <property type="term" value="F:structural constituent of ribosome"/>
    <property type="evidence" value="ECO:0007669"/>
    <property type="project" value="InterPro"/>
</dbReference>
<dbReference type="InterPro" id="IPR036249">
    <property type="entry name" value="Thioredoxin-like_sf"/>
</dbReference>
<proteinExistence type="inferred from homology"/>
<evidence type="ECO:0000256" key="2">
    <source>
        <dbReference type="ARBA" id="ARBA00006073"/>
    </source>
</evidence>
<evidence type="ECO:0000259" key="7">
    <source>
        <dbReference type="SMART" id="SM00916"/>
    </source>
</evidence>
<dbReference type="STRING" id="77020.A0A0M9VMZ4"/>
<evidence type="ECO:0000256" key="4">
    <source>
        <dbReference type="ARBA" id="ARBA00023128"/>
    </source>
</evidence>
<dbReference type="Proteomes" id="UP000037751">
    <property type="component" value="Unassembled WGS sequence"/>
</dbReference>
<keyword evidence="5" id="KW-0687">Ribonucleoprotein</keyword>
<evidence type="ECO:0000256" key="3">
    <source>
        <dbReference type="ARBA" id="ARBA00022980"/>
    </source>
</evidence>
<protein>
    <recommendedName>
        <fullName evidence="6">Large ribosomal subunit protein mL43</fullName>
    </recommendedName>
</protein>
<dbReference type="RefSeq" id="XP_017990407.1">
    <property type="nucleotide sequence ID" value="XM_018135867.1"/>
</dbReference>
<accession>A0A0M9VMZ4</accession>
<dbReference type="SMART" id="SM00916">
    <property type="entry name" value="L51_S25_CI-B8"/>
    <property type="match status" value="1"/>
</dbReference>
<dbReference type="AlphaFoldDB" id="A0A0M9VMZ4"/>
<dbReference type="GeneID" id="28727742"/>
<reference evidence="8 9" key="1">
    <citation type="submission" date="2015-07" db="EMBL/GenBank/DDBJ databases">
        <title>Draft Genome Sequence of Malassezia furfur CBS1878 and Malassezia pachydermatis CBS1879.</title>
        <authorList>
            <person name="Triana S."/>
            <person name="Ohm R."/>
            <person name="Gonzalez A."/>
            <person name="DeCock H."/>
            <person name="Restrepo S."/>
            <person name="Celis A."/>
        </authorList>
    </citation>
    <scope>NUCLEOTIDE SEQUENCE [LARGE SCALE GENOMIC DNA]</scope>
    <source>
        <strain evidence="8 9">CBS 1879</strain>
    </source>
</reference>
<dbReference type="Gene3D" id="3.40.30.10">
    <property type="entry name" value="Glutaredoxin"/>
    <property type="match status" value="1"/>
</dbReference>
<dbReference type="EMBL" id="LGAV01000009">
    <property type="protein sequence ID" value="KOS12775.1"/>
    <property type="molecule type" value="Genomic_DNA"/>
</dbReference>
<evidence type="ECO:0000313" key="9">
    <source>
        <dbReference type="Proteomes" id="UP000037751"/>
    </source>
</evidence>
<dbReference type="InterPro" id="IPR039927">
    <property type="entry name" value="Ribosomal_mL43"/>
</dbReference>
<dbReference type="GO" id="GO:0005762">
    <property type="term" value="C:mitochondrial large ribosomal subunit"/>
    <property type="evidence" value="ECO:0007669"/>
    <property type="project" value="TreeGrafter"/>
</dbReference>
<feature type="domain" description="Ribosomal protein/NADH dehydrogenase" evidence="7">
    <location>
        <begin position="38"/>
        <end position="111"/>
    </location>
</feature>
<keyword evidence="3" id="KW-0689">Ribosomal protein</keyword>
<comment type="subcellular location">
    <subcellularLocation>
        <location evidence="1">Mitochondrion</location>
    </subcellularLocation>
</comment>
<organism evidence="8 9">
    <name type="scientific">Malassezia pachydermatis</name>
    <dbReference type="NCBI Taxonomy" id="77020"/>
    <lineage>
        <taxon>Eukaryota</taxon>
        <taxon>Fungi</taxon>
        <taxon>Dikarya</taxon>
        <taxon>Basidiomycota</taxon>
        <taxon>Ustilaginomycotina</taxon>
        <taxon>Malasseziomycetes</taxon>
        <taxon>Malasseziales</taxon>
        <taxon>Malasseziaceae</taxon>
        <taxon>Malassezia</taxon>
    </lineage>
</organism>
<evidence type="ECO:0000256" key="6">
    <source>
        <dbReference type="ARBA" id="ARBA00035188"/>
    </source>
</evidence>
<comment type="caution">
    <text evidence="8">The sequence shown here is derived from an EMBL/GenBank/DDBJ whole genome shotgun (WGS) entry which is preliminary data.</text>
</comment>
<sequence>MSRLPRLVRSALSTQPALGGASGTYSLPCRKVVVEYCEKSVASKGTRDFLLQNAAALARSYPSVEFVVMPRPQRAPILRGFYLNGRTKQISTHNLAATQIIPKMQLLLESSGTKTTHLKRNPVQSSSESARGIWSPLHDEAHKL</sequence>
<comment type="similarity">
    <text evidence="2">Belongs to the mitochondrion-specific ribosomal protein mL43 family.</text>
</comment>
<name>A0A0M9VMZ4_9BASI</name>
<dbReference type="VEuPathDB" id="FungiDB:Malapachy_1362"/>
<evidence type="ECO:0000256" key="1">
    <source>
        <dbReference type="ARBA" id="ARBA00004173"/>
    </source>
</evidence>
<gene>
    <name evidence="8" type="ORF">Malapachy_1362</name>
</gene>
<evidence type="ECO:0000313" key="8">
    <source>
        <dbReference type="EMBL" id="KOS12775.1"/>
    </source>
</evidence>
<dbReference type="PANTHER" id="PTHR21396">
    <property type="entry name" value="39S RIBOSOMAL PROTEIN L43"/>
    <property type="match status" value="1"/>
</dbReference>
<dbReference type="PANTHER" id="PTHR21396:SF2">
    <property type="entry name" value="LARGE RIBOSOMAL SUBUNIT PROTEIN ML43"/>
    <property type="match status" value="1"/>
</dbReference>
<dbReference type="InterPro" id="IPR007741">
    <property type="entry name" value="Ribosomal_mL43/mS25/NADH_DH"/>
</dbReference>
<dbReference type="GO" id="GO:0032543">
    <property type="term" value="P:mitochondrial translation"/>
    <property type="evidence" value="ECO:0007669"/>
    <property type="project" value="InterPro"/>
</dbReference>
<keyword evidence="4" id="KW-0496">Mitochondrion</keyword>
<dbReference type="SUPFAM" id="SSF52833">
    <property type="entry name" value="Thioredoxin-like"/>
    <property type="match status" value="1"/>
</dbReference>